<evidence type="ECO:0000256" key="9">
    <source>
        <dbReference type="ARBA" id="ARBA00023136"/>
    </source>
</evidence>
<organism evidence="14 15">
    <name type="scientific">Sphingobacterium kitahiroshimense</name>
    <dbReference type="NCBI Taxonomy" id="470446"/>
    <lineage>
        <taxon>Bacteria</taxon>
        <taxon>Pseudomonadati</taxon>
        <taxon>Bacteroidota</taxon>
        <taxon>Sphingobacteriia</taxon>
        <taxon>Sphingobacteriales</taxon>
        <taxon>Sphingobacteriaceae</taxon>
        <taxon>Sphingobacterium</taxon>
    </lineage>
</organism>
<dbReference type="InterPro" id="IPR039426">
    <property type="entry name" value="TonB-dep_rcpt-like"/>
</dbReference>
<dbReference type="PANTHER" id="PTHR32552:SF81">
    <property type="entry name" value="TONB-DEPENDENT OUTER MEMBRANE RECEPTOR"/>
    <property type="match status" value="1"/>
</dbReference>
<name>A0ABV0BPA9_9SPHI</name>
<dbReference type="SUPFAM" id="SSF56935">
    <property type="entry name" value="Porins"/>
    <property type="match status" value="1"/>
</dbReference>
<comment type="similarity">
    <text evidence="11">Belongs to the TonB-dependent receptor family.</text>
</comment>
<evidence type="ECO:0000313" key="14">
    <source>
        <dbReference type="EMBL" id="MEN5376586.1"/>
    </source>
</evidence>
<reference evidence="14 15" key="1">
    <citation type="submission" date="2024-04" db="EMBL/GenBank/DDBJ databases">
        <title>WGS of bacteria from Torrens River.</title>
        <authorList>
            <person name="Wyrsch E.R."/>
            <person name="Drigo B."/>
        </authorList>
    </citation>
    <scope>NUCLEOTIDE SEQUENCE [LARGE SCALE GENOMIC DNA]</scope>
    <source>
        <strain evidence="14 15">TWI391</strain>
    </source>
</reference>
<evidence type="ECO:0000256" key="6">
    <source>
        <dbReference type="ARBA" id="ARBA00023004"/>
    </source>
</evidence>
<dbReference type="NCBIfam" id="TIGR04056">
    <property type="entry name" value="OMP_RagA_SusC"/>
    <property type="match status" value="1"/>
</dbReference>
<keyword evidence="8" id="KW-0798">TonB box</keyword>
<keyword evidence="5 11" id="KW-0812">Transmembrane</keyword>
<dbReference type="EMBL" id="JBDJNQ010000002">
    <property type="protein sequence ID" value="MEN5376586.1"/>
    <property type="molecule type" value="Genomic_DNA"/>
</dbReference>
<comment type="subcellular location">
    <subcellularLocation>
        <location evidence="1 11">Cell outer membrane</location>
        <topology evidence="1 11">Multi-pass membrane protein</topology>
    </subcellularLocation>
</comment>
<accession>A0ABV0BPA9</accession>
<dbReference type="PROSITE" id="PS52016">
    <property type="entry name" value="TONB_DEPENDENT_REC_3"/>
    <property type="match status" value="1"/>
</dbReference>
<evidence type="ECO:0000259" key="13">
    <source>
        <dbReference type="Pfam" id="PF07715"/>
    </source>
</evidence>
<protein>
    <submittedName>
        <fullName evidence="14">SusC/RagA family TonB-linked outer membrane protein</fullName>
    </submittedName>
</protein>
<dbReference type="Proteomes" id="UP001409291">
    <property type="component" value="Unassembled WGS sequence"/>
</dbReference>
<evidence type="ECO:0000313" key="15">
    <source>
        <dbReference type="Proteomes" id="UP001409291"/>
    </source>
</evidence>
<keyword evidence="10 11" id="KW-0998">Cell outer membrane</keyword>
<keyword evidence="2 11" id="KW-0813">Transport</keyword>
<comment type="caution">
    <text evidence="14">The sequence shown here is derived from an EMBL/GenBank/DDBJ whole genome shotgun (WGS) entry which is preliminary data.</text>
</comment>
<dbReference type="Pfam" id="PF07715">
    <property type="entry name" value="Plug"/>
    <property type="match status" value="1"/>
</dbReference>
<keyword evidence="6" id="KW-0408">Iron</keyword>
<keyword evidence="15" id="KW-1185">Reference proteome</keyword>
<keyword evidence="9 11" id="KW-0472">Membrane</keyword>
<evidence type="ECO:0000256" key="3">
    <source>
        <dbReference type="ARBA" id="ARBA00022452"/>
    </source>
</evidence>
<gene>
    <name evidence="14" type="ORF">ABE541_04855</name>
</gene>
<keyword evidence="7" id="KW-0406">Ion transport</keyword>
<evidence type="ECO:0000256" key="5">
    <source>
        <dbReference type="ARBA" id="ARBA00022692"/>
    </source>
</evidence>
<dbReference type="InterPro" id="IPR037066">
    <property type="entry name" value="Plug_dom_sf"/>
</dbReference>
<keyword evidence="12" id="KW-0732">Signal</keyword>
<evidence type="ECO:0000256" key="8">
    <source>
        <dbReference type="ARBA" id="ARBA00023077"/>
    </source>
</evidence>
<feature type="signal peptide" evidence="12">
    <location>
        <begin position="1"/>
        <end position="32"/>
    </location>
</feature>
<evidence type="ECO:0000256" key="11">
    <source>
        <dbReference type="PROSITE-ProRule" id="PRU01360"/>
    </source>
</evidence>
<dbReference type="InterPro" id="IPR012910">
    <property type="entry name" value="Plug_dom"/>
</dbReference>
<dbReference type="InterPro" id="IPR023996">
    <property type="entry name" value="TonB-dep_OMP_SusC/RagA"/>
</dbReference>
<keyword evidence="4" id="KW-0410">Iron transport</keyword>
<dbReference type="SUPFAM" id="SSF49464">
    <property type="entry name" value="Carboxypeptidase regulatory domain-like"/>
    <property type="match status" value="1"/>
</dbReference>
<keyword evidence="3 11" id="KW-1134">Transmembrane beta strand</keyword>
<evidence type="ECO:0000256" key="7">
    <source>
        <dbReference type="ARBA" id="ARBA00023065"/>
    </source>
</evidence>
<evidence type="ECO:0000256" key="10">
    <source>
        <dbReference type="ARBA" id="ARBA00023237"/>
    </source>
</evidence>
<evidence type="ECO:0000256" key="12">
    <source>
        <dbReference type="SAM" id="SignalP"/>
    </source>
</evidence>
<proteinExistence type="inferred from homology"/>
<dbReference type="Gene3D" id="2.60.40.1120">
    <property type="entry name" value="Carboxypeptidase-like, regulatory domain"/>
    <property type="match status" value="1"/>
</dbReference>
<feature type="domain" description="TonB-dependent receptor plug" evidence="13">
    <location>
        <begin position="143"/>
        <end position="278"/>
    </location>
</feature>
<dbReference type="InterPro" id="IPR036942">
    <property type="entry name" value="Beta-barrel_TonB_sf"/>
</dbReference>
<dbReference type="InterPro" id="IPR008969">
    <property type="entry name" value="CarboxyPept-like_regulatory"/>
</dbReference>
<dbReference type="InterPro" id="IPR023997">
    <property type="entry name" value="TonB-dep_OMP_SusC/RagA_CS"/>
</dbReference>
<dbReference type="Gene3D" id="2.170.130.10">
    <property type="entry name" value="TonB-dependent receptor, plug domain"/>
    <property type="match status" value="1"/>
</dbReference>
<sequence length="1088" mass="118731">MKNRKTRFYRYPVSKATSLLLIAGLGMTTAEANNNFFAKQEILAIKQQGIIVSGRIVDAKTNVPVIGATVLVDAKAVGTTDAQGKFEIKALPNQQVTFKSVGYQQVQRIFTSNSQQVVIALESSDVAISEVVVTALGIKREAKSLGYAVSTISSKQMTDAASSNWVDAMKGKVAGLNITQASSGPLNTARITLRGDQSLDPTKNEALIVVDGVPMVNGRFSSGVTDAYGAGSSGADKDVPVDFGNGLGDINPDDIESISVLKGAAATALYGSRAGNGALIITTKSGKRNGKGMGVTVNSNTSFQDILKMPDLQYEYGQGNLNRNAAGELYYSYGLSEDGASTGGTSSAWGPKFDGQLFYQYDPAVEGQGATRTPWVPYKDGVRGFFKTGATYMNSVALDGGNDKYSARGSITHTKNNWIMPNTGFERLVASFNTSAQISDKLKLNLKANYTNKTSDNLPATGYNNQSISYFMIFQNPSIDLDWYRPMWQKGQENIKQIHPFSSYIENPFVIANEMTNSLNSNGFDGMVQGVYTFNPKWELMVRSGMNMNANLREQRRPWDTANFPKGYYKQQDIFYLESNTDALLTYNDQLTPDFKIRATMGGNLMKRNIKEAVGVARGLNLPGIYKLSNALTNALADGNSLTRREIQSMFGLVNLSWQDKIYVDVTARNDWSSTLPAENRSYFYPSVSSSFVLSDLVTLPKAISFAKLRLSWAQVGNDADPYQTSKYYSSSIFPGSAEAPSKLHNAELKPEISTSTEAGLNVAFLNNRLTADINFYYNRSKNQILTVPLDLTTGYSSAIINGGLIRNQGLEISLTGTPVKNQNFQWNTTLTWSKNDNKILELSEGVDTPQQIIASSGSGAAQIIATVGGSTGDLWGYGLVRNDAGQVLIDGKSGLPVRPSDKVKIGNAYADWRGGFSNEFRYKNISLSALIDGQYGGIVYSQTHHKMSEQGKLTNTLKGRETGMIAGEGVIANADGTFSPNKKEVPINTWYGDYYRRANVETNSFNASYLKLREVRFEVALPKNLVSRWKVNSASIAFFGRDLFMISNFPMFDPETAALNGATIMPGVEMGQMPSTKTYGVNLRVNF</sequence>
<feature type="chain" id="PRO_5046199114" evidence="12">
    <location>
        <begin position="33"/>
        <end position="1088"/>
    </location>
</feature>
<dbReference type="RefSeq" id="WP_346580802.1">
    <property type="nucleotide sequence ID" value="NZ_JBDJNQ010000002.1"/>
</dbReference>
<dbReference type="Gene3D" id="2.40.170.20">
    <property type="entry name" value="TonB-dependent receptor, beta-barrel domain"/>
    <property type="match status" value="1"/>
</dbReference>
<evidence type="ECO:0000256" key="1">
    <source>
        <dbReference type="ARBA" id="ARBA00004571"/>
    </source>
</evidence>
<dbReference type="NCBIfam" id="TIGR04057">
    <property type="entry name" value="SusC_RagA_signa"/>
    <property type="match status" value="1"/>
</dbReference>
<evidence type="ECO:0000256" key="4">
    <source>
        <dbReference type="ARBA" id="ARBA00022496"/>
    </source>
</evidence>
<evidence type="ECO:0000256" key="2">
    <source>
        <dbReference type="ARBA" id="ARBA00022448"/>
    </source>
</evidence>
<dbReference type="PANTHER" id="PTHR32552">
    <property type="entry name" value="FERRICHROME IRON RECEPTOR-RELATED"/>
    <property type="match status" value="1"/>
</dbReference>
<dbReference type="Pfam" id="PF13715">
    <property type="entry name" value="CarbopepD_reg_2"/>
    <property type="match status" value="1"/>
</dbReference>